<dbReference type="EMBL" id="MLJW01000021">
    <property type="protein sequence ID" value="OIR11038.1"/>
    <property type="molecule type" value="Genomic_DNA"/>
</dbReference>
<dbReference type="SUPFAM" id="SSF103501">
    <property type="entry name" value="Respiratory nitrate reductase 1 gamma chain"/>
    <property type="match status" value="1"/>
</dbReference>
<gene>
    <name evidence="2" type="ORF">GALL_72100</name>
</gene>
<comment type="caution">
    <text evidence="2">The sequence shown here is derived from an EMBL/GenBank/DDBJ whole genome shotgun (WGS) entry which is preliminary data.</text>
</comment>
<protein>
    <recommendedName>
        <fullName evidence="3">Nitrate reductase gamma subunit</fullName>
    </recommendedName>
</protein>
<dbReference type="AlphaFoldDB" id="A0A1J5TG87"/>
<evidence type="ECO:0000313" key="2">
    <source>
        <dbReference type="EMBL" id="OIR11038.1"/>
    </source>
</evidence>
<sequence>MNHLELLTFARGSALNWALSIFVLGVVLRLFEIFSLGRKADLARARSGTPGSGWRTMFTRSMPAPGMLKRDSVTYIGGYVFHFGLFVAIFFLAAHIEFFRSMTGLVWPSLPTALVDALVVAAIVALVVVLAHRLNNRVKRMLSGFGDYLAWTVTLLPLLTGYLSYHHLLFEYTLMLALHLFSVELLLVLLPFTKLFHTFSLFISRWYNGEIAARKGVAS</sequence>
<keyword evidence="1" id="KW-0812">Transmembrane</keyword>
<proteinExistence type="predicted"/>
<name>A0A1J5TG87_9ZZZZ</name>
<reference evidence="2" key="1">
    <citation type="submission" date="2016-10" db="EMBL/GenBank/DDBJ databases">
        <title>Sequence of Gallionella enrichment culture.</title>
        <authorList>
            <person name="Poehlein A."/>
            <person name="Muehling M."/>
            <person name="Daniel R."/>
        </authorList>
    </citation>
    <scope>NUCLEOTIDE SEQUENCE</scope>
</reference>
<feature type="transmembrane region" description="Helical" evidence="1">
    <location>
        <begin position="144"/>
        <end position="163"/>
    </location>
</feature>
<evidence type="ECO:0000256" key="1">
    <source>
        <dbReference type="SAM" id="Phobius"/>
    </source>
</evidence>
<dbReference type="InterPro" id="IPR036197">
    <property type="entry name" value="NarG-like_sf"/>
</dbReference>
<evidence type="ECO:0008006" key="3">
    <source>
        <dbReference type="Google" id="ProtNLM"/>
    </source>
</evidence>
<feature type="transmembrane region" description="Helical" evidence="1">
    <location>
        <begin position="14"/>
        <end position="36"/>
    </location>
</feature>
<feature type="transmembrane region" description="Helical" evidence="1">
    <location>
        <begin position="72"/>
        <end position="93"/>
    </location>
</feature>
<organism evidence="2">
    <name type="scientific">mine drainage metagenome</name>
    <dbReference type="NCBI Taxonomy" id="410659"/>
    <lineage>
        <taxon>unclassified sequences</taxon>
        <taxon>metagenomes</taxon>
        <taxon>ecological metagenomes</taxon>
    </lineage>
</organism>
<keyword evidence="1" id="KW-0472">Membrane</keyword>
<keyword evidence="1" id="KW-1133">Transmembrane helix</keyword>
<accession>A0A1J5TG87</accession>
<feature type="transmembrane region" description="Helical" evidence="1">
    <location>
        <begin position="113"/>
        <end position="132"/>
    </location>
</feature>
<dbReference type="Gene3D" id="1.20.950.20">
    <property type="entry name" value="Transmembrane di-heme cytochromes, Chain C"/>
    <property type="match status" value="1"/>
</dbReference>